<sequence>MPLSTSPMAIMAIFTVMSAALFTAQAQTQPASCAANLVSCVDYLNATTKPPDTCCNPIKQAVENDLKCLCNLYKNPAIFTQLRINITQALNLPKLCGISNDISACDGADAPSGSKSPPGGRSGSTGSENGVAKIASSGVVGLFLMSVCFMLF</sequence>
<evidence type="ECO:0000256" key="4">
    <source>
        <dbReference type="ARBA" id="ARBA00022622"/>
    </source>
</evidence>
<keyword evidence="4" id="KW-0472">Membrane</keyword>
<dbReference type="InterPro" id="IPR036312">
    <property type="entry name" value="Bifun_inhib/LTP/seed_sf"/>
</dbReference>
<keyword evidence="7" id="KW-0325">Glycoprotein</keyword>
<proteinExistence type="inferred from homology"/>
<comment type="similarity">
    <text evidence="2">Belongs to the plant LTP family.</text>
</comment>
<evidence type="ECO:0000256" key="6">
    <source>
        <dbReference type="ARBA" id="ARBA00023157"/>
    </source>
</evidence>
<evidence type="ECO:0000256" key="10">
    <source>
        <dbReference type="SAM" id="SignalP"/>
    </source>
</evidence>
<keyword evidence="5 10" id="KW-0732">Signal</keyword>
<keyword evidence="4" id="KW-0336">GPI-anchor</keyword>
<organism evidence="12 13">
    <name type="scientific">Centaurea solstitialis</name>
    <name type="common">yellow star-thistle</name>
    <dbReference type="NCBI Taxonomy" id="347529"/>
    <lineage>
        <taxon>Eukaryota</taxon>
        <taxon>Viridiplantae</taxon>
        <taxon>Streptophyta</taxon>
        <taxon>Embryophyta</taxon>
        <taxon>Tracheophyta</taxon>
        <taxon>Spermatophyta</taxon>
        <taxon>Magnoliopsida</taxon>
        <taxon>eudicotyledons</taxon>
        <taxon>Gunneridae</taxon>
        <taxon>Pentapetalae</taxon>
        <taxon>asterids</taxon>
        <taxon>campanulids</taxon>
        <taxon>Asterales</taxon>
        <taxon>Asteraceae</taxon>
        <taxon>Carduoideae</taxon>
        <taxon>Cardueae</taxon>
        <taxon>Centaureinae</taxon>
        <taxon>Centaurea</taxon>
    </lineage>
</organism>
<keyword evidence="8" id="KW-0449">Lipoprotein</keyword>
<name>A0AA38WK48_9ASTR</name>
<evidence type="ECO:0000256" key="5">
    <source>
        <dbReference type="ARBA" id="ARBA00022729"/>
    </source>
</evidence>
<feature type="region of interest" description="Disordered" evidence="9">
    <location>
        <begin position="109"/>
        <end position="128"/>
    </location>
</feature>
<keyword evidence="13" id="KW-1185">Reference proteome</keyword>
<evidence type="ECO:0000259" key="11">
    <source>
        <dbReference type="Pfam" id="PF14368"/>
    </source>
</evidence>
<evidence type="ECO:0000313" key="13">
    <source>
        <dbReference type="Proteomes" id="UP001172457"/>
    </source>
</evidence>
<dbReference type="Pfam" id="PF14368">
    <property type="entry name" value="LTP_2"/>
    <property type="match status" value="1"/>
</dbReference>
<dbReference type="SUPFAM" id="SSF47699">
    <property type="entry name" value="Bifunctional inhibitor/lipid-transfer protein/seed storage 2S albumin"/>
    <property type="match status" value="1"/>
</dbReference>
<evidence type="ECO:0000256" key="2">
    <source>
        <dbReference type="ARBA" id="ARBA00009748"/>
    </source>
</evidence>
<comment type="caution">
    <text evidence="12">The sequence shown here is derived from an EMBL/GenBank/DDBJ whole genome shotgun (WGS) entry which is preliminary data.</text>
</comment>
<feature type="compositionally biased region" description="Low complexity" evidence="9">
    <location>
        <begin position="111"/>
        <end position="127"/>
    </location>
</feature>
<evidence type="ECO:0000256" key="1">
    <source>
        <dbReference type="ARBA" id="ARBA00004609"/>
    </source>
</evidence>
<dbReference type="Gene3D" id="1.10.110.10">
    <property type="entry name" value="Plant lipid-transfer and hydrophobic proteins"/>
    <property type="match status" value="1"/>
</dbReference>
<comment type="subcellular location">
    <subcellularLocation>
        <location evidence="1">Cell membrane</location>
        <topology evidence="1">Lipid-anchor</topology>
        <topology evidence="1">GPI-anchor</topology>
    </subcellularLocation>
</comment>
<dbReference type="PANTHER" id="PTHR33044">
    <property type="entry name" value="BIFUNCTIONAL INHIBITOR/LIPID-TRANSFER PROTEIN/SEED STORAGE 2S ALBUMIN SUPERFAMILY PROTEIN-RELATED"/>
    <property type="match status" value="1"/>
</dbReference>
<evidence type="ECO:0000256" key="9">
    <source>
        <dbReference type="SAM" id="MobiDB-lite"/>
    </source>
</evidence>
<dbReference type="InterPro" id="IPR043325">
    <property type="entry name" value="LTSS"/>
</dbReference>
<dbReference type="EMBL" id="JARYMX010000003">
    <property type="protein sequence ID" value="KAJ9555290.1"/>
    <property type="molecule type" value="Genomic_DNA"/>
</dbReference>
<accession>A0AA38WK48</accession>
<dbReference type="GO" id="GO:0098552">
    <property type="term" value="C:side of membrane"/>
    <property type="evidence" value="ECO:0007669"/>
    <property type="project" value="UniProtKB-KW"/>
</dbReference>
<protein>
    <recommendedName>
        <fullName evidence="11">Bifunctional inhibitor/plant lipid transfer protein/seed storage helical domain-containing protein</fullName>
    </recommendedName>
</protein>
<dbReference type="InterPro" id="IPR016140">
    <property type="entry name" value="Bifunc_inhib/LTP/seed_store"/>
</dbReference>
<gene>
    <name evidence="12" type="ORF">OSB04_009904</name>
</gene>
<dbReference type="GO" id="GO:0005886">
    <property type="term" value="C:plasma membrane"/>
    <property type="evidence" value="ECO:0007669"/>
    <property type="project" value="UniProtKB-SubCell"/>
</dbReference>
<keyword evidence="6" id="KW-1015">Disulfide bond</keyword>
<evidence type="ECO:0000256" key="3">
    <source>
        <dbReference type="ARBA" id="ARBA00022475"/>
    </source>
</evidence>
<feature type="signal peptide" evidence="10">
    <location>
        <begin position="1"/>
        <end position="26"/>
    </location>
</feature>
<reference evidence="12" key="1">
    <citation type="submission" date="2023-03" db="EMBL/GenBank/DDBJ databases">
        <title>Chromosome-scale reference genome and RAD-based genetic map of yellow starthistle (Centaurea solstitialis) reveal putative structural variation and QTLs associated with invader traits.</title>
        <authorList>
            <person name="Reatini B."/>
            <person name="Cang F.A."/>
            <person name="Jiang Q."/>
            <person name="Mckibben M.T.W."/>
            <person name="Barker M.S."/>
            <person name="Rieseberg L.H."/>
            <person name="Dlugosch K.M."/>
        </authorList>
    </citation>
    <scope>NUCLEOTIDE SEQUENCE</scope>
    <source>
        <strain evidence="12">CAN-66</strain>
        <tissue evidence="12">Leaf</tissue>
    </source>
</reference>
<evidence type="ECO:0000313" key="12">
    <source>
        <dbReference type="EMBL" id="KAJ9555290.1"/>
    </source>
</evidence>
<keyword evidence="3" id="KW-1003">Cell membrane</keyword>
<evidence type="ECO:0000256" key="8">
    <source>
        <dbReference type="ARBA" id="ARBA00023288"/>
    </source>
</evidence>
<dbReference type="CDD" id="cd00010">
    <property type="entry name" value="AAI_LTSS"/>
    <property type="match status" value="1"/>
</dbReference>
<dbReference type="AlphaFoldDB" id="A0AA38WK48"/>
<dbReference type="Proteomes" id="UP001172457">
    <property type="component" value="Chromosome 3"/>
</dbReference>
<evidence type="ECO:0000256" key="7">
    <source>
        <dbReference type="ARBA" id="ARBA00023180"/>
    </source>
</evidence>
<feature type="domain" description="Bifunctional inhibitor/plant lipid transfer protein/seed storage helical" evidence="11">
    <location>
        <begin position="19"/>
        <end position="105"/>
    </location>
</feature>
<feature type="chain" id="PRO_5041331223" description="Bifunctional inhibitor/plant lipid transfer protein/seed storage helical domain-containing protein" evidence="10">
    <location>
        <begin position="27"/>
        <end position="152"/>
    </location>
</feature>